<name>A0A9J5YEU7_SOLCO</name>
<evidence type="ECO:0000313" key="2">
    <source>
        <dbReference type="Proteomes" id="UP000824120"/>
    </source>
</evidence>
<protein>
    <submittedName>
        <fullName evidence="1">Uncharacterized protein</fullName>
    </submittedName>
</protein>
<reference evidence="1 2" key="1">
    <citation type="submission" date="2020-09" db="EMBL/GenBank/DDBJ databases">
        <title>De no assembly of potato wild relative species, Solanum commersonii.</title>
        <authorList>
            <person name="Cho K."/>
        </authorList>
    </citation>
    <scope>NUCLEOTIDE SEQUENCE [LARGE SCALE GENOMIC DNA]</scope>
    <source>
        <strain evidence="1">LZ3.2</strain>
        <tissue evidence="1">Leaf</tissue>
    </source>
</reference>
<dbReference type="AlphaFoldDB" id="A0A9J5YEU7"/>
<dbReference type="Proteomes" id="UP000824120">
    <property type="component" value="Chromosome 6"/>
</dbReference>
<organism evidence="1 2">
    <name type="scientific">Solanum commersonii</name>
    <name type="common">Commerson's wild potato</name>
    <name type="synonym">Commerson's nightshade</name>
    <dbReference type="NCBI Taxonomy" id="4109"/>
    <lineage>
        <taxon>Eukaryota</taxon>
        <taxon>Viridiplantae</taxon>
        <taxon>Streptophyta</taxon>
        <taxon>Embryophyta</taxon>
        <taxon>Tracheophyta</taxon>
        <taxon>Spermatophyta</taxon>
        <taxon>Magnoliopsida</taxon>
        <taxon>eudicotyledons</taxon>
        <taxon>Gunneridae</taxon>
        <taxon>Pentapetalae</taxon>
        <taxon>asterids</taxon>
        <taxon>lamiids</taxon>
        <taxon>Solanales</taxon>
        <taxon>Solanaceae</taxon>
        <taxon>Solanoideae</taxon>
        <taxon>Solaneae</taxon>
        <taxon>Solanum</taxon>
    </lineage>
</organism>
<comment type="caution">
    <text evidence="1">The sequence shown here is derived from an EMBL/GenBank/DDBJ whole genome shotgun (WGS) entry which is preliminary data.</text>
</comment>
<gene>
    <name evidence="1" type="ORF">H5410_029991</name>
</gene>
<keyword evidence="2" id="KW-1185">Reference proteome</keyword>
<accession>A0A9J5YEU7</accession>
<dbReference type="OrthoDB" id="1750606at2759"/>
<dbReference type="EMBL" id="JACXVP010000006">
    <property type="protein sequence ID" value="KAG5598621.1"/>
    <property type="molecule type" value="Genomic_DNA"/>
</dbReference>
<proteinExistence type="predicted"/>
<sequence>MERRQTTNLPVVVPIGHHQGVRKKAITRLPEKQVDRYLEDNKTTDIDRFGKRLSHFQIHIVNNMHKALHEEPWFVAGNVLSLKRLGTQLCPRNRYADPHRNQARLPQLPTEFYDKKI</sequence>
<evidence type="ECO:0000313" key="1">
    <source>
        <dbReference type="EMBL" id="KAG5598621.1"/>
    </source>
</evidence>